<evidence type="ECO:0000256" key="6">
    <source>
        <dbReference type="ARBA" id="ARBA00022723"/>
    </source>
</evidence>
<dbReference type="InterPro" id="IPR020894">
    <property type="entry name" value="Cadherin_CS"/>
</dbReference>
<evidence type="ECO:0000256" key="5">
    <source>
        <dbReference type="ARBA" id="ARBA00022692"/>
    </source>
</evidence>
<dbReference type="GO" id="GO:0016477">
    <property type="term" value="P:cell migration"/>
    <property type="evidence" value="ECO:0007669"/>
    <property type="project" value="TreeGrafter"/>
</dbReference>
<dbReference type="GO" id="GO:0044331">
    <property type="term" value="P:cell-cell adhesion mediated by cadherin"/>
    <property type="evidence" value="ECO:0007669"/>
    <property type="project" value="TreeGrafter"/>
</dbReference>
<evidence type="ECO:0000256" key="18">
    <source>
        <dbReference type="SAM" id="SignalP"/>
    </source>
</evidence>
<evidence type="ECO:0000256" key="7">
    <source>
        <dbReference type="ARBA" id="ARBA00022729"/>
    </source>
</evidence>
<dbReference type="FunFam" id="2.60.40.60:FF:000019">
    <property type="entry name" value="Cadherin 2"/>
    <property type="match status" value="1"/>
</dbReference>
<dbReference type="FunFam" id="2.60.40.60:FF:000011">
    <property type="entry name" value="Cadherin 1"/>
    <property type="match status" value="1"/>
</dbReference>
<feature type="signal peptide" evidence="18">
    <location>
        <begin position="1"/>
        <end position="19"/>
    </location>
</feature>
<dbReference type="InterPro" id="IPR002126">
    <property type="entry name" value="Cadherin-like_dom"/>
</dbReference>
<dbReference type="PRINTS" id="PR00205">
    <property type="entry name" value="CADHERIN"/>
</dbReference>
<feature type="domain" description="Cadherin" evidence="19">
    <location>
        <begin position="262"/>
        <end position="383"/>
    </location>
</feature>
<dbReference type="InterPro" id="IPR015919">
    <property type="entry name" value="Cadherin-like_sf"/>
</dbReference>
<dbReference type="EMBL" id="JAYKXH010000020">
    <property type="protein sequence ID" value="KAK7131873.1"/>
    <property type="molecule type" value="Genomic_DNA"/>
</dbReference>
<keyword evidence="7 18" id="KW-0732">Signal</keyword>
<dbReference type="GO" id="GO:0034332">
    <property type="term" value="P:adherens junction organization"/>
    <property type="evidence" value="ECO:0007669"/>
    <property type="project" value="TreeGrafter"/>
</dbReference>
<feature type="domain" description="Cadherin" evidence="19">
    <location>
        <begin position="66"/>
        <end position="148"/>
    </location>
</feature>
<evidence type="ECO:0000313" key="21">
    <source>
        <dbReference type="Proteomes" id="UP001364617"/>
    </source>
</evidence>
<evidence type="ECO:0000256" key="4">
    <source>
        <dbReference type="ARBA" id="ARBA00022490"/>
    </source>
</evidence>
<evidence type="ECO:0000256" key="14">
    <source>
        <dbReference type="PROSITE-ProRule" id="PRU00043"/>
    </source>
</evidence>
<dbReference type="PROSITE" id="PS00232">
    <property type="entry name" value="CADHERIN_1"/>
    <property type="match status" value="2"/>
</dbReference>
<sequence length="828" mass="91701">MTTGTFFLFLLALVEVTASSKNDAANREKREAVLIRSKRRWVLSTVDLEENKPGPYPFELTQMFNDKKSDNSVKFRLKGDGVTREPLGLFSIDENTGIVSVHKAIDREVNPIFHVDFDVLDRKTGKEMDKTLSFDVAIKDVNDNRPEFTPETFRVPVPENTPEGILQATLTAHDNDQPNSPNSQFTMRVVSQEPALPKISLKDLPDTTKIKQLALSGCFDYDKAKTYKLLVEAKDQGTPAMSSTATIFLDIKDTNTHAPEFNSNQYNIEVMEMESNKEILRIGVTDKDTPNTPASRAVFSILKGNEDGNYKIETDPKTNEGVLSLIKGKDFEKTASIELEIAVENEEKLFQCVNGKALPGSTPKPNSVKVAVKVNDVNDPPEFKKTTEVIYRNENGPPGDVLFVPVVKDEDSNSKNIRYELVQDPAKWVSVDPKTGKITTVQTLDRESPFVKNGTYTVIVQAIDDGKPPATGTCTVVVFLGDVNDNAPYLTSKSLVMCVNKVDRVNVIPADLDGPPFSKPFTFSLGGVKDLRKLWKLEPTTGASTSLISLKSLPYGNYSVPLKMQDQQALQSEEVLKVVVCECIGGTVCRENGPFSVSLGPAAIGLMCAGLLPLALLLLCFFCNCKDKTFQHIPLQLYDEGHQTLVKYNDEGGGSLFKPETSTSNFGQMKSIIVASAPPVYLDSTTDGFMRTDNGTLRGSAGYTSGSLSYGRSVIMQRNQSMGRWGRESYRSGGSQMSRSYSLARTERKLADQIEKKVSGFPEGLNDYPEYPTYIYEYEGNHSKCESLDKLTVSNHSDNLDFIQDLGPKFSTLGRMCQQEMERRNVPK</sequence>
<dbReference type="FunFam" id="2.60.40.60:FF:000158">
    <property type="entry name" value="Dachsous cadherin-related 1"/>
    <property type="match status" value="1"/>
</dbReference>
<dbReference type="CDD" id="cd11304">
    <property type="entry name" value="Cadherin_repeat"/>
    <property type="match status" value="4"/>
</dbReference>
<evidence type="ECO:0000256" key="11">
    <source>
        <dbReference type="ARBA" id="ARBA00022989"/>
    </source>
</evidence>
<keyword evidence="21" id="KW-1185">Reference proteome</keyword>
<dbReference type="PANTHER" id="PTHR24027">
    <property type="entry name" value="CADHERIN-23"/>
    <property type="match status" value="1"/>
</dbReference>
<evidence type="ECO:0000256" key="1">
    <source>
        <dbReference type="ARBA" id="ARBA00004251"/>
    </source>
</evidence>
<keyword evidence="8" id="KW-0677">Repeat</keyword>
<dbReference type="GO" id="GO:0005737">
    <property type="term" value="C:cytoplasm"/>
    <property type="evidence" value="ECO:0007669"/>
    <property type="project" value="UniProtKB-SubCell"/>
</dbReference>
<dbReference type="AlphaFoldDB" id="A0AAN9CBZ8"/>
<dbReference type="InterPro" id="IPR039808">
    <property type="entry name" value="Cadherin"/>
</dbReference>
<name>A0AAN9CBZ8_9TELE</name>
<comment type="subcellular location">
    <subcellularLocation>
        <location evidence="1 15">Cell membrane</location>
        <topology evidence="1 15">Single-pass type I membrane protein</topology>
    </subcellularLocation>
    <subcellularLocation>
        <location evidence="2">Cytoplasm</location>
    </subcellularLocation>
</comment>
<evidence type="ECO:0000256" key="15">
    <source>
        <dbReference type="RuleBase" id="RU003318"/>
    </source>
</evidence>
<keyword evidence="10 15" id="KW-0130">Cell adhesion</keyword>
<evidence type="ECO:0000256" key="8">
    <source>
        <dbReference type="ARBA" id="ARBA00022737"/>
    </source>
</evidence>
<dbReference type="SUPFAM" id="SSF49313">
    <property type="entry name" value="Cadherin-like"/>
    <property type="match status" value="5"/>
</dbReference>
<dbReference type="InterPro" id="IPR027397">
    <property type="entry name" value="Catenin-bd_sf"/>
</dbReference>
<comment type="caution">
    <text evidence="20">The sequence shown here is derived from an EMBL/GenBank/DDBJ whole genome shotgun (WGS) entry which is preliminary data.</text>
</comment>
<dbReference type="GO" id="GO:0005912">
    <property type="term" value="C:adherens junction"/>
    <property type="evidence" value="ECO:0007669"/>
    <property type="project" value="TreeGrafter"/>
</dbReference>
<keyword evidence="4" id="KW-0963">Cytoplasm</keyword>
<dbReference type="Gene3D" id="4.10.900.10">
    <property type="entry name" value="TCF3-CBD (Catenin binding domain)"/>
    <property type="match status" value="1"/>
</dbReference>
<dbReference type="GO" id="GO:0016342">
    <property type="term" value="C:catenin complex"/>
    <property type="evidence" value="ECO:0007669"/>
    <property type="project" value="TreeGrafter"/>
</dbReference>
<dbReference type="PROSITE" id="PS50268">
    <property type="entry name" value="CADHERIN_2"/>
    <property type="match status" value="4"/>
</dbReference>
<evidence type="ECO:0000256" key="3">
    <source>
        <dbReference type="ARBA" id="ARBA00022475"/>
    </source>
</evidence>
<reference evidence="20 21" key="1">
    <citation type="submission" date="2024-02" db="EMBL/GenBank/DDBJ databases">
        <title>Chromosome-level genome assembly of the Eurasian Minnow (Phoxinus phoxinus).</title>
        <authorList>
            <person name="Oriowo T.O."/>
            <person name="Martin S."/>
            <person name="Stange M."/>
            <person name="Chrysostomakis Y."/>
            <person name="Brown T."/>
            <person name="Winkler S."/>
            <person name="Kukowka S."/>
            <person name="Myers E.W."/>
            <person name="Bohne A."/>
        </authorList>
    </citation>
    <scope>NUCLEOTIDE SEQUENCE [LARGE SCALE GENOMIC DNA]</scope>
    <source>
        <strain evidence="20">ZFMK-TIS-60720</strain>
        <tissue evidence="20">Whole Organism</tissue>
    </source>
</reference>
<gene>
    <name evidence="20" type="ORF">R3I93_018439</name>
</gene>
<evidence type="ECO:0000313" key="20">
    <source>
        <dbReference type="EMBL" id="KAK7131873.1"/>
    </source>
</evidence>
<keyword evidence="9 14" id="KW-0106">Calcium</keyword>
<keyword evidence="5 15" id="KW-0812">Transmembrane</keyword>
<keyword evidence="3" id="KW-1003">Cell membrane</keyword>
<dbReference type="Pfam" id="PF00028">
    <property type="entry name" value="Cadherin"/>
    <property type="match status" value="4"/>
</dbReference>
<evidence type="ECO:0000256" key="16">
    <source>
        <dbReference type="RuleBase" id="RU004357"/>
    </source>
</evidence>
<dbReference type="GO" id="GO:0060027">
    <property type="term" value="P:convergent extension involved in gastrulation"/>
    <property type="evidence" value="ECO:0007669"/>
    <property type="project" value="UniProtKB-ARBA"/>
</dbReference>
<dbReference type="GO" id="GO:0016339">
    <property type="term" value="P:calcium-dependent cell-cell adhesion via plasma membrane cell adhesion molecules"/>
    <property type="evidence" value="ECO:0007669"/>
    <property type="project" value="TreeGrafter"/>
</dbReference>
<feature type="transmembrane region" description="Helical" evidence="17">
    <location>
        <begin position="599"/>
        <end position="622"/>
    </location>
</feature>
<proteinExistence type="predicted"/>
<dbReference type="GO" id="GO:0007043">
    <property type="term" value="P:cell-cell junction assembly"/>
    <property type="evidence" value="ECO:0007669"/>
    <property type="project" value="TreeGrafter"/>
</dbReference>
<dbReference type="SMART" id="SM00112">
    <property type="entry name" value="CA"/>
    <property type="match status" value="4"/>
</dbReference>
<evidence type="ECO:0000256" key="17">
    <source>
        <dbReference type="SAM" id="Phobius"/>
    </source>
</evidence>
<dbReference type="GO" id="GO:0005509">
    <property type="term" value="F:calcium ion binding"/>
    <property type="evidence" value="ECO:0007669"/>
    <property type="project" value="UniProtKB-UniRule"/>
</dbReference>
<keyword evidence="11 17" id="KW-1133">Transmembrane helix</keyword>
<keyword evidence="13" id="KW-0325">Glycoprotein</keyword>
<dbReference type="Proteomes" id="UP001364617">
    <property type="component" value="Unassembled WGS sequence"/>
</dbReference>
<dbReference type="GO" id="GO:0007156">
    <property type="term" value="P:homophilic cell adhesion via plasma membrane adhesion molecules"/>
    <property type="evidence" value="ECO:0007669"/>
    <property type="project" value="InterPro"/>
</dbReference>
<feature type="domain" description="Cadherin" evidence="19">
    <location>
        <begin position="149"/>
        <end position="261"/>
    </location>
</feature>
<comment type="function">
    <text evidence="16">Cadherins are calcium-dependent cell adhesion proteins.</text>
</comment>
<keyword evidence="6" id="KW-0479">Metal-binding</keyword>
<keyword evidence="12 17" id="KW-0472">Membrane</keyword>
<accession>A0AAN9CBZ8</accession>
<evidence type="ECO:0000259" key="19">
    <source>
        <dbReference type="PROSITE" id="PS50268"/>
    </source>
</evidence>
<feature type="domain" description="Cadherin" evidence="19">
    <location>
        <begin position="394"/>
        <end position="490"/>
    </location>
</feature>
<dbReference type="GO" id="GO:0045296">
    <property type="term" value="F:cadherin binding"/>
    <property type="evidence" value="ECO:0007669"/>
    <property type="project" value="TreeGrafter"/>
</dbReference>
<dbReference type="Gene3D" id="2.60.40.60">
    <property type="entry name" value="Cadherins"/>
    <property type="match status" value="5"/>
</dbReference>
<evidence type="ECO:0000256" key="2">
    <source>
        <dbReference type="ARBA" id="ARBA00004496"/>
    </source>
</evidence>
<dbReference type="GO" id="GO:0008013">
    <property type="term" value="F:beta-catenin binding"/>
    <property type="evidence" value="ECO:0007669"/>
    <property type="project" value="TreeGrafter"/>
</dbReference>
<protein>
    <recommendedName>
        <fullName evidence="19">Cadherin domain-containing protein</fullName>
    </recommendedName>
</protein>
<dbReference type="InterPro" id="IPR000233">
    <property type="entry name" value="Cadherin_Y-type_LIR"/>
</dbReference>
<dbReference type="PANTHER" id="PTHR24027:SF78">
    <property type="entry name" value="CADHERIN-LIKE PROTEIN 26"/>
    <property type="match status" value="1"/>
</dbReference>
<evidence type="ECO:0000256" key="9">
    <source>
        <dbReference type="ARBA" id="ARBA00022837"/>
    </source>
</evidence>
<dbReference type="GO" id="GO:0000902">
    <property type="term" value="P:cell morphogenesis"/>
    <property type="evidence" value="ECO:0007669"/>
    <property type="project" value="TreeGrafter"/>
</dbReference>
<evidence type="ECO:0000256" key="12">
    <source>
        <dbReference type="ARBA" id="ARBA00023136"/>
    </source>
</evidence>
<feature type="chain" id="PRO_5042832623" description="Cadherin domain-containing protein" evidence="18">
    <location>
        <begin position="20"/>
        <end position="828"/>
    </location>
</feature>
<dbReference type="FunFam" id="2.60.40.60:FF:000095">
    <property type="entry name" value="Cadherin 13"/>
    <property type="match status" value="1"/>
</dbReference>
<evidence type="ECO:0000256" key="13">
    <source>
        <dbReference type="ARBA" id="ARBA00023180"/>
    </source>
</evidence>
<organism evidence="20 21">
    <name type="scientific">Phoxinus phoxinus</name>
    <name type="common">Eurasian minnow</name>
    <dbReference type="NCBI Taxonomy" id="58324"/>
    <lineage>
        <taxon>Eukaryota</taxon>
        <taxon>Metazoa</taxon>
        <taxon>Chordata</taxon>
        <taxon>Craniata</taxon>
        <taxon>Vertebrata</taxon>
        <taxon>Euteleostomi</taxon>
        <taxon>Actinopterygii</taxon>
        <taxon>Neopterygii</taxon>
        <taxon>Teleostei</taxon>
        <taxon>Ostariophysi</taxon>
        <taxon>Cypriniformes</taxon>
        <taxon>Leuciscidae</taxon>
        <taxon>Phoxininae</taxon>
        <taxon>Phoxinus</taxon>
    </lineage>
</organism>
<dbReference type="Pfam" id="PF01049">
    <property type="entry name" value="CADH_Y-type_LIR"/>
    <property type="match status" value="1"/>
</dbReference>
<evidence type="ECO:0000256" key="10">
    <source>
        <dbReference type="ARBA" id="ARBA00022889"/>
    </source>
</evidence>